<dbReference type="EMBL" id="LR031575">
    <property type="protein sequence ID" value="VDD03286.1"/>
    <property type="molecule type" value="Genomic_DNA"/>
</dbReference>
<accession>A0A3P6BLG1</accession>
<protein>
    <submittedName>
        <fullName evidence="1">Uncharacterized protein</fullName>
    </submittedName>
</protein>
<sequence length="125" mass="14520">MFTDLQHLVRILVLSYERGMTLNADYLKTLLVPVAVPKSRMCHLAPRPLHPSRRAASHSFRVNGVKRRPTSFLRFPRIYSSSDTFSEVDHTFGATFPRNEFVMQWLTIAPDFSLIFRLKGSRKRI</sequence>
<gene>
    <name evidence="1" type="ORF">BRAA08T32763Z</name>
</gene>
<evidence type="ECO:0000313" key="1">
    <source>
        <dbReference type="EMBL" id="VDD03286.1"/>
    </source>
</evidence>
<organism evidence="1">
    <name type="scientific">Brassica campestris</name>
    <name type="common">Field mustard</name>
    <dbReference type="NCBI Taxonomy" id="3711"/>
    <lineage>
        <taxon>Eukaryota</taxon>
        <taxon>Viridiplantae</taxon>
        <taxon>Streptophyta</taxon>
        <taxon>Embryophyta</taxon>
        <taxon>Tracheophyta</taxon>
        <taxon>Spermatophyta</taxon>
        <taxon>Magnoliopsida</taxon>
        <taxon>eudicotyledons</taxon>
        <taxon>Gunneridae</taxon>
        <taxon>Pentapetalae</taxon>
        <taxon>rosids</taxon>
        <taxon>malvids</taxon>
        <taxon>Brassicales</taxon>
        <taxon>Brassicaceae</taxon>
        <taxon>Brassiceae</taxon>
        <taxon>Brassica</taxon>
    </lineage>
</organism>
<proteinExistence type="predicted"/>
<reference evidence="1" key="1">
    <citation type="submission" date="2018-11" db="EMBL/GenBank/DDBJ databases">
        <authorList>
            <consortium name="Genoscope - CEA"/>
            <person name="William W."/>
        </authorList>
    </citation>
    <scope>NUCLEOTIDE SEQUENCE</scope>
</reference>
<name>A0A3P6BLG1_BRACM</name>
<dbReference type="AlphaFoldDB" id="A0A3P6BLG1"/>